<feature type="binding site" evidence="5">
    <location>
        <position position="227"/>
    </location>
    <ligand>
        <name>pyridoxal 5'-phosphate</name>
        <dbReference type="ChEBI" id="CHEBI:597326"/>
    </ligand>
</feature>
<dbReference type="Gene3D" id="2.40.37.10">
    <property type="entry name" value="Lyase, Ornithine Decarboxylase, Chain A, domain 1"/>
    <property type="match status" value="1"/>
</dbReference>
<dbReference type="SUPFAM" id="SSF50621">
    <property type="entry name" value="Alanine racemase C-terminal domain-like"/>
    <property type="match status" value="1"/>
</dbReference>
<keyword evidence="3 5" id="KW-0663">Pyridoxal phosphate</keyword>
<dbReference type="InterPro" id="IPR022644">
    <property type="entry name" value="De-COase2_N"/>
</dbReference>
<dbReference type="InterPro" id="IPR000183">
    <property type="entry name" value="Orn/DAP/Arg_de-COase"/>
</dbReference>
<feature type="domain" description="Orn/DAP/Arg decarboxylase 2 C-terminal" evidence="9">
    <location>
        <begin position="27"/>
        <end position="363"/>
    </location>
</feature>
<dbReference type="STRING" id="1267423.SAMN05216290_0443"/>
<keyword evidence="5" id="KW-0028">Amino-acid biosynthesis</keyword>
<evidence type="ECO:0000256" key="1">
    <source>
        <dbReference type="ARBA" id="ARBA00001933"/>
    </source>
</evidence>
<dbReference type="PANTHER" id="PTHR43727">
    <property type="entry name" value="DIAMINOPIMELATE DECARBOXYLASE"/>
    <property type="match status" value="1"/>
</dbReference>
<name>A0A1I0MKD0_9BACT</name>
<keyword evidence="5 8" id="KW-0457">Lysine biosynthesis</keyword>
<feature type="binding site" evidence="5">
    <location>
        <position position="311"/>
    </location>
    <ligand>
        <name>substrate</name>
    </ligand>
</feature>
<dbReference type="Proteomes" id="UP000199437">
    <property type="component" value="Unassembled WGS sequence"/>
</dbReference>
<keyword evidence="4 5" id="KW-0456">Lyase</keyword>
<evidence type="ECO:0000256" key="4">
    <source>
        <dbReference type="ARBA" id="ARBA00023239"/>
    </source>
</evidence>
<dbReference type="GeneID" id="99985204"/>
<evidence type="ECO:0000256" key="6">
    <source>
        <dbReference type="NCBIfam" id="TIGR01048"/>
    </source>
</evidence>
<dbReference type="PROSITE" id="PS00878">
    <property type="entry name" value="ODR_DC_2_1"/>
    <property type="match status" value="1"/>
</dbReference>
<keyword evidence="2 5" id="KW-0210">Decarboxylase</keyword>
<dbReference type="CDD" id="cd06828">
    <property type="entry name" value="PLPDE_III_DapDC"/>
    <property type="match status" value="1"/>
</dbReference>
<keyword evidence="12" id="KW-1185">Reference proteome</keyword>
<evidence type="ECO:0000256" key="3">
    <source>
        <dbReference type="ARBA" id="ARBA00022898"/>
    </source>
</evidence>
<dbReference type="Pfam" id="PF00278">
    <property type="entry name" value="Orn_DAP_Arg_deC"/>
    <property type="match status" value="1"/>
</dbReference>
<dbReference type="GO" id="GO:0009089">
    <property type="term" value="P:lysine biosynthetic process via diaminopimelate"/>
    <property type="evidence" value="ECO:0007669"/>
    <property type="project" value="UniProtKB-UniRule"/>
</dbReference>
<comment type="pathway">
    <text evidence="5 8">Amino-acid biosynthesis; L-lysine biosynthesis via DAP pathway; L-lysine from DL-2,6-diaminopimelate: step 1/1.</text>
</comment>
<comment type="catalytic activity">
    <reaction evidence="5 8">
        <text>meso-2,6-diaminopimelate + H(+) = L-lysine + CO2</text>
        <dbReference type="Rhea" id="RHEA:15101"/>
        <dbReference type="ChEBI" id="CHEBI:15378"/>
        <dbReference type="ChEBI" id="CHEBI:16526"/>
        <dbReference type="ChEBI" id="CHEBI:32551"/>
        <dbReference type="ChEBI" id="CHEBI:57791"/>
        <dbReference type="EC" id="4.1.1.20"/>
    </reaction>
</comment>
<dbReference type="EC" id="4.1.1.20" evidence="5 6"/>
<dbReference type="OrthoDB" id="9802241at2"/>
<accession>A0A1I0MKD0</accession>
<feature type="binding site" evidence="5">
    <location>
        <position position="338"/>
    </location>
    <ligand>
        <name>substrate</name>
    </ligand>
</feature>
<protein>
    <recommendedName>
        <fullName evidence="5 6">Diaminopimelate decarboxylase</fullName>
        <shortName evidence="5">DAP decarboxylase</shortName>
        <shortName evidence="5">DAPDC</shortName>
        <ecNumber evidence="5 6">4.1.1.20</ecNumber>
    </recommendedName>
</protein>
<dbReference type="Pfam" id="PF02784">
    <property type="entry name" value="Orn_Arg_deC_N"/>
    <property type="match status" value="1"/>
</dbReference>
<dbReference type="Gene3D" id="3.20.20.10">
    <property type="entry name" value="Alanine racemase"/>
    <property type="match status" value="1"/>
</dbReference>
<dbReference type="SUPFAM" id="SSF51419">
    <property type="entry name" value="PLP-binding barrel"/>
    <property type="match status" value="1"/>
</dbReference>
<comment type="cofactor">
    <cofactor evidence="1 5 7 8">
        <name>pyridoxal 5'-phosphate</name>
        <dbReference type="ChEBI" id="CHEBI:597326"/>
    </cofactor>
</comment>
<comment type="similarity">
    <text evidence="5">Belongs to the Orn/Lys/Arg decarboxylase class-II family. LysA subfamily.</text>
</comment>
<dbReference type="PRINTS" id="PR01179">
    <property type="entry name" value="ODADCRBXLASE"/>
</dbReference>
<dbReference type="InterPro" id="IPR009006">
    <property type="entry name" value="Ala_racemase/Decarboxylase_C"/>
</dbReference>
<evidence type="ECO:0000256" key="2">
    <source>
        <dbReference type="ARBA" id="ARBA00022793"/>
    </source>
</evidence>
<dbReference type="InterPro" id="IPR029066">
    <property type="entry name" value="PLP-binding_barrel"/>
</dbReference>
<evidence type="ECO:0000313" key="12">
    <source>
        <dbReference type="Proteomes" id="UP000199437"/>
    </source>
</evidence>
<feature type="domain" description="Orn/DAP/Arg decarboxylase 2 N-terminal" evidence="10">
    <location>
        <begin position="32"/>
        <end position="275"/>
    </location>
</feature>
<feature type="modified residue" description="N6-(pyridoxal phosphate)lysine" evidence="5 7">
    <location>
        <position position="57"/>
    </location>
</feature>
<dbReference type="EMBL" id="FOIR01000001">
    <property type="protein sequence ID" value="SEV88310.1"/>
    <property type="molecule type" value="Genomic_DNA"/>
</dbReference>
<dbReference type="AlphaFoldDB" id="A0A1I0MKD0"/>
<sequence>MDISNNRYQIQGVDLLELANTYGTPLYVYDADKIKSQFDKLKSAFDGVKVRIKYAGKSLTNLSILKLLRSYGSELDCVSIQEVHMGLKAGFTADQILYTPNCVSFDEVKQAVALGVMINLDNISLLEQFGNEFHGTVPVCIRLNPHIMAGGNKKISTGHADSKFGISIYQMAHIEKVVSTYNINVTGLHMHTGSDILDAEVFLRGAEILFDAAKHFSDLEFIDFGSGFKVAYKEADIVTDIEEVGAKLSAAFKDFCKSYGRELEMWFEPGKFLVSESGVFLTKTNVVKTTPATVFAGVDSGLNHLIRPMMYDAYHEIVNISNHGGTKRVYTVVGYICETDTFGLDRKLDEVKQGDILMFKNAGAYAFSMASNYNSRLRPAEVLIYKGAPHLIRKREEFEDLLRNQVEIDLD</sequence>
<dbReference type="InterPro" id="IPR002986">
    <property type="entry name" value="DAP_deCOOHase_LysA"/>
</dbReference>
<comment type="subunit">
    <text evidence="5">Homodimer.</text>
</comment>
<dbReference type="HAMAP" id="MF_02120">
    <property type="entry name" value="LysA"/>
    <property type="match status" value="1"/>
</dbReference>
<proteinExistence type="inferred from homology"/>
<gene>
    <name evidence="5" type="primary">lysA</name>
    <name evidence="11" type="ORF">SAMN05216290_0443</name>
</gene>
<evidence type="ECO:0000256" key="8">
    <source>
        <dbReference type="RuleBase" id="RU003738"/>
    </source>
</evidence>
<dbReference type="GO" id="GO:0008836">
    <property type="term" value="F:diaminopimelate decarboxylase activity"/>
    <property type="evidence" value="ECO:0007669"/>
    <property type="project" value="UniProtKB-UniRule"/>
</dbReference>
<reference evidence="12" key="1">
    <citation type="submission" date="2016-10" db="EMBL/GenBank/DDBJ databases">
        <authorList>
            <person name="Varghese N."/>
            <person name="Submissions S."/>
        </authorList>
    </citation>
    <scope>NUCLEOTIDE SEQUENCE [LARGE SCALE GENOMIC DNA]</scope>
    <source>
        <strain evidence="12">CGMCC 1.12402</strain>
    </source>
</reference>
<dbReference type="UniPathway" id="UPA00034">
    <property type="reaction ID" value="UER00027"/>
</dbReference>
<feature type="active site" description="Proton donor" evidence="7">
    <location>
        <position position="337"/>
    </location>
</feature>
<comment type="function">
    <text evidence="5">Specifically catalyzes the decarboxylation of meso-diaminopimelate (meso-DAP) to L-lysine.</text>
</comment>
<dbReference type="FunFam" id="3.20.20.10:FF:000003">
    <property type="entry name" value="Diaminopimelate decarboxylase"/>
    <property type="match status" value="1"/>
</dbReference>
<dbReference type="GO" id="GO:0030170">
    <property type="term" value="F:pyridoxal phosphate binding"/>
    <property type="evidence" value="ECO:0007669"/>
    <property type="project" value="UniProtKB-UniRule"/>
</dbReference>
<evidence type="ECO:0000256" key="7">
    <source>
        <dbReference type="PIRSR" id="PIRSR600183-50"/>
    </source>
</evidence>
<dbReference type="InterPro" id="IPR022653">
    <property type="entry name" value="De-COase2_pyr-phos_BS"/>
</dbReference>
<dbReference type="PRINTS" id="PR01181">
    <property type="entry name" value="DAPDCRBXLASE"/>
</dbReference>
<organism evidence="11 12">
    <name type="scientific">Roseivirga pacifica</name>
    <dbReference type="NCBI Taxonomy" id="1267423"/>
    <lineage>
        <taxon>Bacteria</taxon>
        <taxon>Pseudomonadati</taxon>
        <taxon>Bacteroidota</taxon>
        <taxon>Cytophagia</taxon>
        <taxon>Cytophagales</taxon>
        <taxon>Roseivirgaceae</taxon>
        <taxon>Roseivirga</taxon>
    </lineage>
</organism>
<evidence type="ECO:0000256" key="5">
    <source>
        <dbReference type="HAMAP-Rule" id="MF_02120"/>
    </source>
</evidence>
<dbReference type="RefSeq" id="WP_090258186.1">
    <property type="nucleotide sequence ID" value="NZ_FOIR01000001.1"/>
</dbReference>
<comment type="caution">
    <text evidence="5">Lacks conserved residue(s) required for the propagation of feature annotation.</text>
</comment>
<evidence type="ECO:0000259" key="10">
    <source>
        <dbReference type="Pfam" id="PF02784"/>
    </source>
</evidence>
<feature type="binding site" evidence="5">
    <location>
        <position position="365"/>
    </location>
    <ligand>
        <name>pyridoxal 5'-phosphate</name>
        <dbReference type="ChEBI" id="CHEBI:597326"/>
    </ligand>
</feature>
<dbReference type="InterPro" id="IPR022643">
    <property type="entry name" value="De-COase2_C"/>
</dbReference>
<dbReference type="PANTHER" id="PTHR43727:SF2">
    <property type="entry name" value="GROUP IV DECARBOXYLASE"/>
    <property type="match status" value="1"/>
</dbReference>
<feature type="binding site" evidence="5">
    <location>
        <position position="307"/>
    </location>
    <ligand>
        <name>substrate</name>
    </ligand>
</feature>
<evidence type="ECO:0000259" key="9">
    <source>
        <dbReference type="Pfam" id="PF00278"/>
    </source>
</evidence>
<feature type="binding site" evidence="5">
    <location>
        <position position="365"/>
    </location>
    <ligand>
        <name>substrate</name>
    </ligand>
</feature>
<dbReference type="NCBIfam" id="TIGR01048">
    <property type="entry name" value="lysA"/>
    <property type="match status" value="1"/>
</dbReference>
<evidence type="ECO:0000313" key="11">
    <source>
        <dbReference type="EMBL" id="SEV88310.1"/>
    </source>
</evidence>